<name>A0A2I0I5L4_PUNGR</name>
<reference evidence="1 2" key="1">
    <citation type="submission" date="2017-11" db="EMBL/GenBank/DDBJ databases">
        <title>De-novo sequencing of pomegranate (Punica granatum L.) genome.</title>
        <authorList>
            <person name="Akparov Z."/>
            <person name="Amiraslanov A."/>
            <person name="Hajiyeva S."/>
            <person name="Abbasov M."/>
            <person name="Kaur K."/>
            <person name="Hamwieh A."/>
            <person name="Solovyev V."/>
            <person name="Salamov A."/>
            <person name="Braich B."/>
            <person name="Kosarev P."/>
            <person name="Mahmoud A."/>
            <person name="Hajiyev E."/>
            <person name="Babayeva S."/>
            <person name="Izzatullayeva V."/>
            <person name="Mammadov A."/>
            <person name="Mammadov A."/>
            <person name="Sharifova S."/>
            <person name="Ojaghi J."/>
            <person name="Eynullazada K."/>
            <person name="Bayramov B."/>
            <person name="Abdulazimova A."/>
            <person name="Shahmuradov I."/>
        </authorList>
    </citation>
    <scope>NUCLEOTIDE SEQUENCE [LARGE SCALE GENOMIC DNA]</scope>
    <source>
        <strain evidence="2">cv. AG2017</strain>
        <tissue evidence="1">Leaf</tissue>
    </source>
</reference>
<accession>A0A2I0I5L4</accession>
<dbReference type="AlphaFoldDB" id="A0A2I0I5L4"/>
<protein>
    <submittedName>
        <fullName evidence="1">Uncharacterized protein</fullName>
    </submittedName>
</protein>
<dbReference type="Proteomes" id="UP000233551">
    <property type="component" value="Unassembled WGS sequence"/>
</dbReference>
<dbReference type="EMBL" id="PGOL01003834">
    <property type="protein sequence ID" value="PKI39267.1"/>
    <property type="molecule type" value="Genomic_DNA"/>
</dbReference>
<comment type="caution">
    <text evidence="1">The sequence shown here is derived from an EMBL/GenBank/DDBJ whole genome shotgun (WGS) entry which is preliminary data.</text>
</comment>
<evidence type="ECO:0000313" key="1">
    <source>
        <dbReference type="EMBL" id="PKI39267.1"/>
    </source>
</evidence>
<proteinExistence type="predicted"/>
<sequence>MALRGEKANCCVPKPPAAEVEQKRESCRQPGATAVIRRVWLIQARLLMSSSTVLFLMNYRFSGYQLWCFFYNQSRAARNEGFS</sequence>
<evidence type="ECO:0000313" key="2">
    <source>
        <dbReference type="Proteomes" id="UP000233551"/>
    </source>
</evidence>
<gene>
    <name evidence="1" type="ORF">CRG98_040323</name>
</gene>
<keyword evidence="2" id="KW-1185">Reference proteome</keyword>
<organism evidence="1 2">
    <name type="scientific">Punica granatum</name>
    <name type="common">Pomegranate</name>
    <dbReference type="NCBI Taxonomy" id="22663"/>
    <lineage>
        <taxon>Eukaryota</taxon>
        <taxon>Viridiplantae</taxon>
        <taxon>Streptophyta</taxon>
        <taxon>Embryophyta</taxon>
        <taxon>Tracheophyta</taxon>
        <taxon>Spermatophyta</taxon>
        <taxon>Magnoliopsida</taxon>
        <taxon>eudicotyledons</taxon>
        <taxon>Gunneridae</taxon>
        <taxon>Pentapetalae</taxon>
        <taxon>rosids</taxon>
        <taxon>malvids</taxon>
        <taxon>Myrtales</taxon>
        <taxon>Lythraceae</taxon>
        <taxon>Punica</taxon>
    </lineage>
</organism>